<accession>A0AAP8QH39</accession>
<dbReference type="EMBL" id="PRKQ01000001">
    <property type="protein sequence ID" value="PPB12970.1"/>
    <property type="molecule type" value="Genomic_DNA"/>
</dbReference>
<evidence type="ECO:0000313" key="2">
    <source>
        <dbReference type="Proteomes" id="UP000239759"/>
    </source>
</evidence>
<dbReference type="Proteomes" id="UP000239759">
    <property type="component" value="Unassembled WGS sequence"/>
</dbReference>
<organism evidence="1 2">
    <name type="scientific">Brevibacillus laterosporus</name>
    <name type="common">Bacillus laterosporus</name>
    <dbReference type="NCBI Taxonomy" id="1465"/>
    <lineage>
        <taxon>Bacteria</taxon>
        <taxon>Bacillati</taxon>
        <taxon>Bacillota</taxon>
        <taxon>Bacilli</taxon>
        <taxon>Bacillales</taxon>
        <taxon>Paenibacillaceae</taxon>
        <taxon>Brevibacillus</taxon>
    </lineage>
</organism>
<sequence length="96" mass="11107">MTLQEFINMKQKELINTGLYKEVQFSSAIDVGLSKNSTREEFISINSDLNKNVIEVLSHSTLPEAEANNNGSKVRFVILKKRKRKYEAMNFYALYQ</sequence>
<proteinExistence type="predicted"/>
<comment type="caution">
    <text evidence="1">The sequence shown here is derived from an EMBL/GenBank/DDBJ whole genome shotgun (WGS) entry which is preliminary data.</text>
</comment>
<dbReference type="RefSeq" id="WP_104030371.1">
    <property type="nucleotide sequence ID" value="NZ_PRKQ01000001.1"/>
</dbReference>
<evidence type="ECO:0000313" key="1">
    <source>
        <dbReference type="EMBL" id="PPB12970.1"/>
    </source>
</evidence>
<dbReference type="AlphaFoldDB" id="A0AAP8QH39"/>
<protein>
    <submittedName>
        <fullName evidence="1">Uncharacterized protein</fullName>
    </submittedName>
</protein>
<name>A0AAP8QH39_BRELA</name>
<reference evidence="1 2" key="1">
    <citation type="submission" date="2018-02" db="EMBL/GenBank/DDBJ databases">
        <title>Comparative analysis of genomes of three Brevibacillus laterosporus strains producers of potent antimicrobials isolated from silage.</title>
        <authorList>
            <person name="Kojic M."/>
            <person name="Miljkovic M."/>
            <person name="Studholme D."/>
            <person name="Filipic B."/>
        </authorList>
    </citation>
    <scope>NUCLEOTIDE SEQUENCE [LARGE SCALE GENOMIC DNA]</scope>
    <source>
        <strain evidence="1 2">BGSP11</strain>
    </source>
</reference>
<gene>
    <name evidence="1" type="ORF">C4A77_00870</name>
</gene>